<keyword evidence="2" id="KW-0175">Coiled coil</keyword>
<dbReference type="SMART" id="SM00471">
    <property type="entry name" value="HDc"/>
    <property type="match status" value="1"/>
</dbReference>
<proteinExistence type="predicted"/>
<name>H1FYT7_SULGG</name>
<dbReference type="InterPro" id="IPR006675">
    <property type="entry name" value="HDIG_dom"/>
</dbReference>
<dbReference type="PANTHER" id="PTHR45228:SF1">
    <property type="entry name" value="CYCLIC DI-GMP PHOSPHODIESTERASE TM_0186"/>
    <property type="match status" value="1"/>
</dbReference>
<dbReference type="NCBIfam" id="TIGR00277">
    <property type="entry name" value="HDIG"/>
    <property type="match status" value="1"/>
</dbReference>
<dbReference type="InterPro" id="IPR052020">
    <property type="entry name" value="Cyclic_di-GMP/3'3'-cGAMP_PDE"/>
</dbReference>
<dbReference type="InterPro" id="IPR037522">
    <property type="entry name" value="HD_GYP_dom"/>
</dbReference>
<evidence type="ECO:0000259" key="4">
    <source>
        <dbReference type="PROSITE" id="PS51831"/>
    </source>
</evidence>
<feature type="transmembrane region" description="Helical" evidence="3">
    <location>
        <begin position="158"/>
        <end position="176"/>
    </location>
</feature>
<dbReference type="Proteomes" id="UP000006431">
    <property type="component" value="Unassembled WGS sequence"/>
</dbReference>
<evidence type="ECO:0000256" key="2">
    <source>
        <dbReference type="SAM" id="Coils"/>
    </source>
</evidence>
<dbReference type="PANTHER" id="PTHR45228">
    <property type="entry name" value="CYCLIC DI-GMP PHOSPHODIESTERASE TM_0186-RELATED"/>
    <property type="match status" value="1"/>
</dbReference>
<evidence type="ECO:0000259" key="5">
    <source>
        <dbReference type="PROSITE" id="PS51832"/>
    </source>
</evidence>
<keyword evidence="1 3" id="KW-0472">Membrane</keyword>
<dbReference type="Pfam" id="PF13487">
    <property type="entry name" value="HD_5"/>
    <property type="match status" value="1"/>
</dbReference>
<feature type="domain" description="HD-GYP" evidence="5">
    <location>
        <begin position="249"/>
        <end position="445"/>
    </location>
</feature>
<dbReference type="AlphaFoldDB" id="H1FYT7"/>
<comment type="caution">
    <text evidence="6">The sequence shown here is derived from an EMBL/GenBank/DDBJ whole genome shotgun (WGS) entry which is preliminary data.</text>
</comment>
<dbReference type="eggNOG" id="COG3437">
    <property type="taxonomic scope" value="Bacteria"/>
</dbReference>
<dbReference type="PATRIC" id="fig|929558.5.peg.1103"/>
<dbReference type="InterPro" id="IPR003607">
    <property type="entry name" value="HD/PDEase_dom"/>
</dbReference>
<dbReference type="GO" id="GO:0016787">
    <property type="term" value="F:hydrolase activity"/>
    <property type="evidence" value="ECO:0007669"/>
    <property type="project" value="UniProtKB-KW"/>
</dbReference>
<evidence type="ECO:0000313" key="6">
    <source>
        <dbReference type="EMBL" id="EHP29632.1"/>
    </source>
</evidence>
<dbReference type="HOGENOM" id="CLU_044713_0_0_7"/>
<feature type="domain" description="HD" evidence="4">
    <location>
        <begin position="271"/>
        <end position="395"/>
    </location>
</feature>
<dbReference type="CDD" id="cd00077">
    <property type="entry name" value="HDc"/>
    <property type="match status" value="1"/>
</dbReference>
<dbReference type="Gene3D" id="3.30.450.290">
    <property type="match status" value="1"/>
</dbReference>
<organism evidence="6 7">
    <name type="scientific">Sulfurimonas gotlandica (strain DSM 19862 / JCM 16533 / GD1)</name>
    <dbReference type="NCBI Taxonomy" id="929558"/>
    <lineage>
        <taxon>Bacteria</taxon>
        <taxon>Pseudomonadati</taxon>
        <taxon>Campylobacterota</taxon>
        <taxon>Epsilonproteobacteria</taxon>
        <taxon>Campylobacterales</taxon>
        <taxon>Sulfurimonadaceae</taxon>
        <taxon>Sulfurimonas</taxon>
    </lineage>
</organism>
<dbReference type="Gene3D" id="1.10.3210.10">
    <property type="entry name" value="Hypothetical protein af1432"/>
    <property type="match status" value="1"/>
</dbReference>
<evidence type="ECO:0000256" key="3">
    <source>
        <dbReference type="SAM" id="Phobius"/>
    </source>
</evidence>
<keyword evidence="3" id="KW-0812">Transmembrane</keyword>
<dbReference type="STRING" id="929558.SMGD1_1108"/>
<keyword evidence="7" id="KW-1185">Reference proteome</keyword>
<dbReference type="EMBL" id="AFRZ01000001">
    <property type="protein sequence ID" value="EHP29632.1"/>
    <property type="molecule type" value="Genomic_DNA"/>
</dbReference>
<keyword evidence="3" id="KW-1133">Transmembrane helix</keyword>
<accession>H1FYT7</accession>
<dbReference type="InterPro" id="IPR006674">
    <property type="entry name" value="HD_domain"/>
</dbReference>
<reference evidence="6 7" key="1">
    <citation type="journal article" date="2012" name="Proc. Natl. Acad. Sci. U.S.A.">
        <title>Genome and physiology of a model Epsilonproteobacterium responsible for sulfide detoxification in marine oxygen depletion zones.</title>
        <authorList>
            <person name="Grote J."/>
            <person name="Schott T."/>
            <person name="Bruckner C.G."/>
            <person name="Glockner F.O."/>
            <person name="Jost G."/>
            <person name="Teeling H."/>
            <person name="Labrenz M."/>
            <person name="Jurgens K."/>
        </authorList>
    </citation>
    <scope>NUCLEOTIDE SEQUENCE [LARGE SCALE GENOMIC DNA]</scope>
    <source>
        <strain evidence="6 7">GD1</strain>
    </source>
</reference>
<dbReference type="PROSITE" id="PS51832">
    <property type="entry name" value="HD_GYP"/>
    <property type="match status" value="1"/>
</dbReference>
<protein>
    <submittedName>
        <fullName evidence="6">Metal dependent phosphohydrolase</fullName>
    </submittedName>
</protein>
<evidence type="ECO:0000313" key="7">
    <source>
        <dbReference type="Proteomes" id="UP000006431"/>
    </source>
</evidence>
<dbReference type="PROSITE" id="PS51831">
    <property type="entry name" value="HD"/>
    <property type="match status" value="1"/>
</dbReference>
<sequence>MLIIAAVIGLSYRSFFEFVIEKKIISVSEIVKAGLTSHMKAGIMDKRSYFLNEISSVYDIKSIKIIRGDSVNKQYGESTLYEKKLTPSLREILEKKEVFVLYDDMESSIEAVVPYIASSDGTLNCLECHNAKDGEVLGAVDITMDIGSYQVSALKNSYIIGAVLLFLALVIILNMFRVIERYIREPLSHIIEDGELAYKSHKVIDSSKYESREFEDVVKNVNKFNFNILEKEEELLVKNIQLQNLNDEIESTLKETMLAVGRIEEIRSKETRLHTKRVSIISTLVAREYGLSEEEVNLIELASPLHDIGKVGISDAILNKPEKLTDEEYNIMKSHSILGLEILNHSERKLLQTAAIIAYEHHEKYDGTGYPQGLVGEEISIYARIVAIVDVFDALLSKRAYKEKWALEDVIEQLKEESGKHFDPKLVDIIITNKDEYKKILRELS</sequence>
<evidence type="ECO:0000256" key="1">
    <source>
        <dbReference type="ARBA" id="ARBA00023136"/>
    </source>
</evidence>
<feature type="coiled-coil region" evidence="2">
    <location>
        <begin position="228"/>
        <end position="255"/>
    </location>
</feature>
<gene>
    <name evidence="6" type="ORF">SMGD1_1108</name>
</gene>
<keyword evidence="6" id="KW-0378">Hydrolase</keyword>
<dbReference type="SUPFAM" id="SSF109604">
    <property type="entry name" value="HD-domain/PDEase-like"/>
    <property type="match status" value="1"/>
</dbReference>